<evidence type="ECO:0000259" key="2">
    <source>
        <dbReference type="Pfam" id="PF05193"/>
    </source>
</evidence>
<dbReference type="PANTHER" id="PTHR11851:SF225">
    <property type="entry name" value="NON-PEPTIDASE HOMOLOG YMXG"/>
    <property type="match status" value="1"/>
</dbReference>
<reference evidence="3" key="1">
    <citation type="submission" date="2018-06" db="EMBL/GenBank/DDBJ databases">
        <authorList>
            <person name="Zhirakovskaya E."/>
        </authorList>
    </citation>
    <scope>NUCLEOTIDE SEQUENCE</scope>
</reference>
<dbReference type="InterPro" id="IPR011249">
    <property type="entry name" value="Metalloenz_LuxS/M16"/>
</dbReference>
<dbReference type="AlphaFoldDB" id="A0A3B1C2C7"/>
<dbReference type="InterPro" id="IPR050361">
    <property type="entry name" value="MPP/UQCRC_Complex"/>
</dbReference>
<dbReference type="EMBL" id="UOGE01000062">
    <property type="protein sequence ID" value="VAX20891.1"/>
    <property type="molecule type" value="Genomic_DNA"/>
</dbReference>
<sequence>MKIIKIALGLTLTVAMVASLSSCVGAKAERPRIADLKFKEMITHIPKTKRVTLGNGIVVHLLPDHELPLIHMSAMIKVGSIWEPADKTGLAALTGQVIRAGGTKTRTPDDLDETLETIAASVETGIGGESGSASLSALSKDFKLGLEIFADVLRNPAFNEERFELAKARMLDSIRRENDSPTSVALRELGELLYAGSSYGRKATLESVGSITRDDVIAFHKKYFVPSNVMLGITGDYNEETIIAELEKVFATWSGGATAYPPVRHVKESYDGGVYIASKKLRQSVIRAGHLAVRRTDPDYFKLRVMDEILGGGGFSSRIVKKVRTDRGLAYSVWSYYIGGRWEMGRFLLGAETKTSSTAEVIEIFIDEVKRIQSEDVTKAELNLAKNSIVNSFVFIFDRSTRILGEWMKMDYYDYPENYLETYRDKVMETTIEDVRRVANEYLHPDGLKIVVVGDPDGFERSLSEFGKVSAIELRDYSEEN</sequence>
<dbReference type="Pfam" id="PF00675">
    <property type="entry name" value="Peptidase_M16"/>
    <property type="match status" value="1"/>
</dbReference>
<name>A0A3B1C2C7_9ZZZZ</name>
<dbReference type="InterPro" id="IPR011765">
    <property type="entry name" value="Pept_M16_N"/>
</dbReference>
<evidence type="ECO:0008006" key="4">
    <source>
        <dbReference type="Google" id="ProtNLM"/>
    </source>
</evidence>
<feature type="domain" description="Peptidase M16 C-terminal" evidence="2">
    <location>
        <begin position="210"/>
        <end position="388"/>
    </location>
</feature>
<accession>A0A3B1C2C7</accession>
<dbReference type="GO" id="GO:0046872">
    <property type="term" value="F:metal ion binding"/>
    <property type="evidence" value="ECO:0007669"/>
    <property type="project" value="InterPro"/>
</dbReference>
<dbReference type="InterPro" id="IPR007863">
    <property type="entry name" value="Peptidase_M16_C"/>
</dbReference>
<dbReference type="SUPFAM" id="SSF63411">
    <property type="entry name" value="LuxS/MPP-like metallohydrolase"/>
    <property type="match status" value="2"/>
</dbReference>
<dbReference type="Pfam" id="PF05193">
    <property type="entry name" value="Peptidase_M16_C"/>
    <property type="match status" value="1"/>
</dbReference>
<protein>
    <recommendedName>
        <fullName evidence="4">Insulinase family protein</fullName>
    </recommendedName>
</protein>
<dbReference type="Gene3D" id="3.30.830.10">
    <property type="entry name" value="Metalloenzyme, LuxS/M16 peptidase-like"/>
    <property type="match status" value="2"/>
</dbReference>
<evidence type="ECO:0000313" key="3">
    <source>
        <dbReference type="EMBL" id="VAX20891.1"/>
    </source>
</evidence>
<dbReference type="PANTHER" id="PTHR11851">
    <property type="entry name" value="METALLOPROTEASE"/>
    <property type="match status" value="1"/>
</dbReference>
<feature type="domain" description="Peptidase M16 N-terminal" evidence="1">
    <location>
        <begin position="75"/>
        <end position="200"/>
    </location>
</feature>
<evidence type="ECO:0000259" key="1">
    <source>
        <dbReference type="Pfam" id="PF00675"/>
    </source>
</evidence>
<dbReference type="PROSITE" id="PS51257">
    <property type="entry name" value="PROKAR_LIPOPROTEIN"/>
    <property type="match status" value="1"/>
</dbReference>
<proteinExistence type="predicted"/>
<gene>
    <name evidence="3" type="ORF">MNBD_NITROSPINAE02-1463</name>
</gene>
<organism evidence="3">
    <name type="scientific">hydrothermal vent metagenome</name>
    <dbReference type="NCBI Taxonomy" id="652676"/>
    <lineage>
        <taxon>unclassified sequences</taxon>
        <taxon>metagenomes</taxon>
        <taxon>ecological metagenomes</taxon>
    </lineage>
</organism>